<sequence>MIEHYLEQKILDKKNLLEVLFNSPVISLADLSLKTALSASQVKKYMAHLSAMFTGKLWVNIDKGLVTCQFSSVSKTVFLHAIYNQSQVLQMLTFLVTNDEAKQPLGVFTKERFLSTSAAYRTRETIVALLQEFGLGLSKTSICGEEYRIRFFIAFLQSKFGLKLCELTAKDKMVIREFLFTGSTNLRASETLSESFVFYDILLALSWKRHDKGVENPPSEMLKQLKTFFVYEDIHHCAKQIIEPRYKIRFGQRDFDYLLLIHLTAANSFAAQKWSDGHTEQLLLIFKSHPAFASLYQAVSDLLPLAPKNDDRLLKIVIFFARYFILDVQQFIPEPHYFSSDHYPGNPKVVAALRPIVTDWLGQHNRTSLNQHYFFLFCSHIEQWLRNTLAPLQVTLITSDAINDQLIREYLDNYLSSETISFSTYYLLADDIYKIKQASPDLVITHQDLIPFVKKELAQGSYVTHFDYVNPHEHLNRIQHKILCLQEEHYQQHIAQHFL</sequence>
<dbReference type="InterPro" id="IPR013199">
    <property type="entry name" value="HTH_Mga_DNA-bd_dom"/>
</dbReference>
<evidence type="ECO:0000313" key="4">
    <source>
        <dbReference type="Proteomes" id="UP000269148"/>
    </source>
</evidence>
<comment type="caution">
    <text evidence="3">The sequence shown here is derived from an EMBL/GenBank/DDBJ whole genome shotgun (WGS) entry which is preliminary data.</text>
</comment>
<accession>A0A3L8GF72</accession>
<dbReference type="STRING" id="1346.BMF34_01050"/>
<reference evidence="3 4" key="1">
    <citation type="submission" date="2018-06" db="EMBL/GenBank/DDBJ databases">
        <title>Mutators as drivers of adaptation in pathogenic bacteria and a risk factor for host jumps and vaccine escape.</title>
        <authorList>
            <person name="Barnes A.C."/>
            <person name="Silayeva O."/>
        </authorList>
    </citation>
    <scope>NUCLEOTIDE SEQUENCE [LARGE SCALE GENOMIC DNA]</scope>
    <source>
        <strain evidence="3 4">QMA0445</strain>
    </source>
</reference>
<dbReference type="RefSeq" id="WP_017794810.1">
    <property type="nucleotide sequence ID" value="NZ_QLQC01000014.1"/>
</dbReference>
<name>A0A3L8GF72_STRIN</name>
<dbReference type="EMBL" id="QLQD01000011">
    <property type="protein sequence ID" value="RLU59125.1"/>
    <property type="molecule type" value="Genomic_DNA"/>
</dbReference>
<dbReference type="Proteomes" id="UP000269148">
    <property type="component" value="Unassembled WGS sequence"/>
</dbReference>
<evidence type="ECO:0000259" key="1">
    <source>
        <dbReference type="Pfam" id="PF05043"/>
    </source>
</evidence>
<dbReference type="InterPro" id="IPR007737">
    <property type="entry name" value="Mga_HTH"/>
</dbReference>
<proteinExistence type="predicted"/>
<evidence type="ECO:0000313" key="3">
    <source>
        <dbReference type="EMBL" id="RLU59125.1"/>
    </source>
</evidence>
<evidence type="ECO:0000259" key="2">
    <source>
        <dbReference type="Pfam" id="PF08280"/>
    </source>
</evidence>
<dbReference type="Pfam" id="PF05043">
    <property type="entry name" value="Mga"/>
    <property type="match status" value="1"/>
</dbReference>
<dbReference type="Pfam" id="PF08280">
    <property type="entry name" value="HTH_Mga"/>
    <property type="match status" value="1"/>
</dbReference>
<organism evidence="3 4">
    <name type="scientific">Streptococcus iniae</name>
    <name type="common">Streptococcus shiloi</name>
    <dbReference type="NCBI Taxonomy" id="1346"/>
    <lineage>
        <taxon>Bacteria</taxon>
        <taxon>Bacillati</taxon>
        <taxon>Bacillota</taxon>
        <taxon>Bacilli</taxon>
        <taxon>Lactobacillales</taxon>
        <taxon>Streptococcaceae</taxon>
        <taxon>Streptococcus</taxon>
    </lineage>
</organism>
<feature type="domain" description="Mga helix-turn-helix" evidence="1">
    <location>
        <begin position="75"/>
        <end position="156"/>
    </location>
</feature>
<dbReference type="AlphaFoldDB" id="A0A3L8GF72"/>
<gene>
    <name evidence="3" type="ORF">DIY07_00805</name>
</gene>
<feature type="domain" description="M protein trans-acting positive regulator (MGA) HTH" evidence="2">
    <location>
        <begin position="7"/>
        <end position="64"/>
    </location>
</feature>
<protein>
    <submittedName>
        <fullName evidence="3">Transcriptional regulator</fullName>
    </submittedName>
</protein>
<dbReference type="OrthoDB" id="2363368at2"/>